<keyword evidence="5 7" id="KW-1133">Transmembrane helix</keyword>
<proteinExistence type="predicted"/>
<evidence type="ECO:0000256" key="6">
    <source>
        <dbReference type="ARBA" id="ARBA00023136"/>
    </source>
</evidence>
<dbReference type="EMBL" id="JAQQXP010000001">
    <property type="protein sequence ID" value="MDC8831784.1"/>
    <property type="molecule type" value="Genomic_DNA"/>
</dbReference>
<evidence type="ECO:0000256" key="5">
    <source>
        <dbReference type="ARBA" id="ARBA00022989"/>
    </source>
</evidence>
<gene>
    <name evidence="9" type="primary">pqiB</name>
    <name evidence="9" type="ORF">OIK42_13570</name>
</gene>
<dbReference type="InterPro" id="IPR051800">
    <property type="entry name" value="PqiA-PqiB_transport"/>
</dbReference>
<name>A0ABT5L413_9ALTE</name>
<evidence type="ECO:0000256" key="3">
    <source>
        <dbReference type="ARBA" id="ARBA00022519"/>
    </source>
</evidence>
<dbReference type="NCBIfam" id="NF008070">
    <property type="entry name" value="PRK10807.1"/>
    <property type="match status" value="1"/>
</dbReference>
<evidence type="ECO:0000256" key="7">
    <source>
        <dbReference type="SAM" id="Phobius"/>
    </source>
</evidence>
<keyword evidence="10" id="KW-1185">Reference proteome</keyword>
<dbReference type="Proteomes" id="UP001218788">
    <property type="component" value="Unassembled WGS sequence"/>
</dbReference>
<protein>
    <submittedName>
        <fullName evidence="9">Intermembrane transport protein PqiB</fullName>
    </submittedName>
</protein>
<comment type="caution">
    <text evidence="9">The sequence shown here is derived from an EMBL/GenBank/DDBJ whole genome shotgun (WGS) entry which is preliminary data.</text>
</comment>
<feature type="transmembrane region" description="Helical" evidence="7">
    <location>
        <begin position="16"/>
        <end position="35"/>
    </location>
</feature>
<sequence>MTDSATIKPTTRISKVWIIPIIALLVAGWMVYYQWHNQGPLITIDMSSANGIEVNKTPIKVRDLEVGLVKKIELKPDLNGVTVTARLENSAAHLLNENTRFWVVAPRVSFSEVSGLNTLLSGSFIAMTAESGTQEKEHFNALERPPVTPPGTPGLHVILSSDTDDLTYKPGDAIIYKGFKVGEFEEVNFDVEHGLIDYRAFIHAPYHNLIDENTRFWNVSGVKLQLASNGVTIQAGSLETLLANGITFGNPQGDLNGEPIANDSRFTIYADYNAAADERFRYSAQYILLIKESVRGLTKGAPVEYRGLQIGKVAAINYDDIEVGSLLDDEYPIPVLINIYPGKARLADSEEGLEFLRLRFARWINKNLRATLRMGNILTGGLYVDLQHVSDPLPTDQLTIKGYDIIPTVSSEFTQLTQKADAILDKINALPLETLVKDITEVVATLNDAAESVNTASDNFDASIAELDTKVLNQQIQQSLKAFEKLLKHYSEGGLSKSEIADTVNALQETLRAIQPLLIQLNKTPNGLIFSDNTDINIQPRAREQNNE</sequence>
<evidence type="ECO:0000313" key="10">
    <source>
        <dbReference type="Proteomes" id="UP001218788"/>
    </source>
</evidence>
<keyword evidence="3" id="KW-0997">Cell inner membrane</keyword>
<keyword evidence="2" id="KW-1003">Cell membrane</keyword>
<dbReference type="RefSeq" id="WP_273641287.1">
    <property type="nucleotide sequence ID" value="NZ_JAQQXP010000001.1"/>
</dbReference>
<comment type="subcellular location">
    <subcellularLocation>
        <location evidence="1">Cell inner membrane</location>
    </subcellularLocation>
</comment>
<evidence type="ECO:0000256" key="2">
    <source>
        <dbReference type="ARBA" id="ARBA00022475"/>
    </source>
</evidence>
<dbReference type="PANTHER" id="PTHR30462">
    <property type="entry name" value="INTERMEMBRANE TRANSPORT PROTEIN PQIB-RELATED"/>
    <property type="match status" value="1"/>
</dbReference>
<keyword evidence="4 7" id="KW-0812">Transmembrane</keyword>
<dbReference type="InterPro" id="IPR003399">
    <property type="entry name" value="Mce/MlaD"/>
</dbReference>
<accession>A0ABT5L413</accession>
<organism evidence="9 10">
    <name type="scientific">Alteromonas gilva</name>
    <dbReference type="NCBI Taxonomy" id="2987522"/>
    <lineage>
        <taxon>Bacteria</taxon>
        <taxon>Pseudomonadati</taxon>
        <taxon>Pseudomonadota</taxon>
        <taxon>Gammaproteobacteria</taxon>
        <taxon>Alteromonadales</taxon>
        <taxon>Alteromonadaceae</taxon>
        <taxon>Alteromonas/Salinimonas group</taxon>
        <taxon>Alteromonas</taxon>
    </lineage>
</organism>
<feature type="domain" description="Mce/MlaD" evidence="8">
    <location>
        <begin position="39"/>
        <end position="128"/>
    </location>
</feature>
<keyword evidence="6 7" id="KW-0472">Membrane</keyword>
<evidence type="ECO:0000256" key="4">
    <source>
        <dbReference type="ARBA" id="ARBA00022692"/>
    </source>
</evidence>
<dbReference type="PANTHER" id="PTHR30462:SF2">
    <property type="entry name" value="INTERMEMBRANE TRANSPORT PROTEIN PQIB"/>
    <property type="match status" value="1"/>
</dbReference>
<feature type="domain" description="Mce/MlaD" evidence="8">
    <location>
        <begin position="292"/>
        <end position="387"/>
    </location>
</feature>
<reference evidence="9 10" key="1">
    <citation type="submission" date="2022-10" db="EMBL/GenBank/DDBJ databases">
        <title>Alteromonas sp. chi3 Genome sequencing.</title>
        <authorList>
            <person name="Park S."/>
        </authorList>
    </citation>
    <scope>NUCLEOTIDE SEQUENCE [LARGE SCALE GENOMIC DNA]</scope>
    <source>
        <strain evidence="10">chi3</strain>
    </source>
</reference>
<dbReference type="Pfam" id="PF02470">
    <property type="entry name" value="MlaD"/>
    <property type="match status" value="2"/>
</dbReference>
<evidence type="ECO:0000313" key="9">
    <source>
        <dbReference type="EMBL" id="MDC8831784.1"/>
    </source>
</evidence>
<evidence type="ECO:0000256" key="1">
    <source>
        <dbReference type="ARBA" id="ARBA00004533"/>
    </source>
</evidence>
<evidence type="ECO:0000259" key="8">
    <source>
        <dbReference type="Pfam" id="PF02470"/>
    </source>
</evidence>